<feature type="domain" description="Peptidase C45 hydrolase" evidence="1">
    <location>
        <begin position="153"/>
        <end position="321"/>
    </location>
</feature>
<dbReference type="Pfam" id="PF03417">
    <property type="entry name" value="AAT"/>
    <property type="match status" value="1"/>
</dbReference>
<dbReference type="EMBL" id="CP001661">
    <property type="protein sequence ID" value="ACT16877.1"/>
    <property type="molecule type" value="Genomic_DNA"/>
</dbReference>
<dbReference type="AlphaFoldDB" id="C6E137"/>
<reference evidence="2" key="1">
    <citation type="submission" date="2009-07" db="EMBL/GenBank/DDBJ databases">
        <title>Complete sequence of Geobacter sp. M21.</title>
        <authorList>
            <consortium name="US DOE Joint Genome Institute"/>
            <person name="Lucas S."/>
            <person name="Copeland A."/>
            <person name="Lapidus A."/>
            <person name="Glavina del Rio T."/>
            <person name="Dalin E."/>
            <person name="Tice H."/>
            <person name="Bruce D."/>
            <person name="Goodwin L."/>
            <person name="Pitluck S."/>
            <person name="Saunders E."/>
            <person name="Brettin T."/>
            <person name="Detter J.C."/>
            <person name="Han C."/>
            <person name="Larimer F."/>
            <person name="Land M."/>
            <person name="Hauser L."/>
            <person name="Kyrpides N."/>
            <person name="Ovchinnikova G."/>
            <person name="Lovley D."/>
        </authorList>
    </citation>
    <scope>NUCLEOTIDE SEQUENCE [LARGE SCALE GENOMIC DNA]</scope>
    <source>
        <strain evidence="2">M21</strain>
    </source>
</reference>
<evidence type="ECO:0000259" key="1">
    <source>
        <dbReference type="Pfam" id="PF03417"/>
    </source>
</evidence>
<gene>
    <name evidence="2" type="ordered locus">GM21_0804</name>
</gene>
<dbReference type="OrthoDB" id="6793339at2"/>
<dbReference type="InterPro" id="IPR005079">
    <property type="entry name" value="Peptidase_C45_hydrolase"/>
</dbReference>
<organism evidence="2">
    <name type="scientific">Geobacter sp. (strain M21)</name>
    <dbReference type="NCBI Taxonomy" id="443144"/>
    <lineage>
        <taxon>Bacteria</taxon>
        <taxon>Pseudomonadati</taxon>
        <taxon>Thermodesulfobacteriota</taxon>
        <taxon>Desulfuromonadia</taxon>
        <taxon>Geobacterales</taxon>
        <taxon>Geobacteraceae</taxon>
        <taxon>Geobacter</taxon>
    </lineage>
</organism>
<accession>C6E137</accession>
<proteinExistence type="predicted"/>
<dbReference type="Gene3D" id="3.60.60.10">
    <property type="entry name" value="Penicillin V Acylase, Chain A"/>
    <property type="match status" value="1"/>
</dbReference>
<evidence type="ECO:0000313" key="2">
    <source>
        <dbReference type="EMBL" id="ACT16877.1"/>
    </source>
</evidence>
<name>C6E137_GEOSM</name>
<dbReference type="KEGG" id="gem:GM21_0804"/>
<sequence length="363" mass="41080">MSGVISIDGDNYNVGKNLGRFWGNYFTHLRGSKQKRHKALYSDYKRWLSDNRDDKKSFVKQKLVKDYFPDIWNEIEGMLEGVNESEIGFKPTVGGLFACCLAESDLSWRSYNGCSTTVLRTDDAYVMVHSDEYESPVPLVATNVTLRKQKSKVDFFSISHPFQLLGSAAGFNKWFAIQGNSIGCDKETFAAGERRMPKTIFSRILLEEATPQAVAALYEKFPCSLPNHHVIVAPHGVFSLEVRPGERGHGMNGVRLIEKTLEPGGKKFNHTNHFRDDEIHSRWSYNDKIQNESALRLRLLKQYVKNANDILTLEKAFNSFAHNYEPTKGKPVHHTMSGIFTFVVKAKGQPELRSISFSYGAGP</sequence>
<protein>
    <recommendedName>
        <fullName evidence="1">Peptidase C45 hydrolase domain-containing protein</fullName>
    </recommendedName>
</protein>
<dbReference type="HOGENOM" id="CLU_762394_0_0_7"/>
<dbReference type="STRING" id="443144.GM21_0804"/>